<accession>A0A078KNR3</accession>
<evidence type="ECO:0000256" key="1">
    <source>
        <dbReference type="ARBA" id="ARBA00003618"/>
    </source>
</evidence>
<dbReference type="GO" id="GO:0005524">
    <property type="term" value="F:ATP binding"/>
    <property type="evidence" value="ECO:0007669"/>
    <property type="project" value="UniProtKB-KW"/>
</dbReference>
<protein>
    <recommendedName>
        <fullName evidence="3 9">DNA repair protein RecN</fullName>
    </recommendedName>
    <alternativeName>
        <fullName evidence="8 9">Recombination protein N</fullName>
    </alternativeName>
</protein>
<dbReference type="FunFam" id="3.40.50.300:FF:000356">
    <property type="entry name" value="DNA repair protein RecN"/>
    <property type="match status" value="1"/>
</dbReference>
<keyword evidence="13" id="KW-1185">Reference proteome</keyword>
<evidence type="ECO:0000256" key="9">
    <source>
        <dbReference type="PIRNR" id="PIRNR003128"/>
    </source>
</evidence>
<dbReference type="EMBL" id="LM995447">
    <property type="protein sequence ID" value="CDZ24177.1"/>
    <property type="molecule type" value="Genomic_DNA"/>
</dbReference>
<dbReference type="GO" id="GO:0009432">
    <property type="term" value="P:SOS response"/>
    <property type="evidence" value="ECO:0007669"/>
    <property type="project" value="TreeGrafter"/>
</dbReference>
<dbReference type="FunFam" id="3.40.50.300:FF:000319">
    <property type="entry name" value="DNA repair protein RecN"/>
    <property type="match status" value="1"/>
</dbReference>
<dbReference type="HOGENOM" id="CLU_018297_3_1_9"/>
<feature type="coiled-coil region" evidence="10">
    <location>
        <begin position="326"/>
        <end position="363"/>
    </location>
</feature>
<evidence type="ECO:0000313" key="13">
    <source>
        <dbReference type="Proteomes" id="UP000032431"/>
    </source>
</evidence>
<dbReference type="PANTHER" id="PTHR11059:SF0">
    <property type="entry name" value="DNA REPAIR PROTEIN RECN"/>
    <property type="match status" value="1"/>
</dbReference>
<keyword evidence="6" id="KW-0067">ATP-binding</keyword>
<evidence type="ECO:0000256" key="7">
    <source>
        <dbReference type="ARBA" id="ARBA00023204"/>
    </source>
</evidence>
<evidence type="ECO:0000313" key="12">
    <source>
        <dbReference type="EMBL" id="CDZ24177.1"/>
    </source>
</evidence>
<dbReference type="InterPro" id="IPR027417">
    <property type="entry name" value="P-loop_NTPase"/>
</dbReference>
<evidence type="ECO:0000256" key="10">
    <source>
        <dbReference type="SAM" id="Coils"/>
    </source>
</evidence>
<feature type="coiled-coil region" evidence="10">
    <location>
        <begin position="151"/>
        <end position="178"/>
    </location>
</feature>
<evidence type="ECO:0000259" key="11">
    <source>
        <dbReference type="Pfam" id="PF02463"/>
    </source>
</evidence>
<keyword evidence="10" id="KW-0175">Coiled coil</keyword>
<dbReference type="AlphaFoldDB" id="A0A078KNR3"/>
<dbReference type="GO" id="GO:0043590">
    <property type="term" value="C:bacterial nucleoid"/>
    <property type="evidence" value="ECO:0007669"/>
    <property type="project" value="TreeGrafter"/>
</dbReference>
<reference evidence="13" key="1">
    <citation type="submission" date="2014-07" db="EMBL/GenBank/DDBJ databases">
        <authorList>
            <person name="Wibberg D."/>
        </authorList>
    </citation>
    <scope>NUCLEOTIDE SEQUENCE [LARGE SCALE GENOMIC DNA]</scope>
    <source>
        <strain evidence="13">DG5</strain>
    </source>
</reference>
<keyword evidence="7 9" id="KW-0234">DNA repair</keyword>
<evidence type="ECO:0000256" key="5">
    <source>
        <dbReference type="ARBA" id="ARBA00022763"/>
    </source>
</evidence>
<dbReference type="PANTHER" id="PTHR11059">
    <property type="entry name" value="DNA REPAIR PROTEIN RECN"/>
    <property type="match status" value="1"/>
</dbReference>
<dbReference type="OrthoDB" id="9806954at2"/>
<dbReference type="PATRIC" id="fig|29343.3.peg.1118"/>
<organism evidence="12 13">
    <name type="scientific">[Clostridium] cellulosi</name>
    <dbReference type="NCBI Taxonomy" id="29343"/>
    <lineage>
        <taxon>Bacteria</taxon>
        <taxon>Bacillati</taxon>
        <taxon>Bacillota</taxon>
        <taxon>Clostridia</taxon>
        <taxon>Eubacteriales</taxon>
        <taxon>Oscillospiraceae</taxon>
        <taxon>Oscillospiraceae incertae sedis</taxon>
    </lineage>
</organism>
<dbReference type="InterPro" id="IPR003395">
    <property type="entry name" value="RecF/RecN/SMC_N"/>
</dbReference>
<evidence type="ECO:0000256" key="8">
    <source>
        <dbReference type="ARBA" id="ARBA00033408"/>
    </source>
</evidence>
<comment type="function">
    <text evidence="1 9">May be involved in recombinational repair of damaged DNA.</text>
</comment>
<evidence type="ECO:0000256" key="6">
    <source>
        <dbReference type="ARBA" id="ARBA00022840"/>
    </source>
</evidence>
<dbReference type="PIRSF" id="PIRSF003128">
    <property type="entry name" value="RecN"/>
    <property type="match status" value="1"/>
</dbReference>
<gene>
    <name evidence="12" type="ORF">CCDG5_1060</name>
</gene>
<dbReference type="KEGG" id="ccel:CCDG5_1060"/>
<dbReference type="NCBIfam" id="TIGR00634">
    <property type="entry name" value="recN"/>
    <property type="match status" value="1"/>
</dbReference>
<proteinExistence type="inferred from homology"/>
<dbReference type="SUPFAM" id="SSF52540">
    <property type="entry name" value="P-loop containing nucleoside triphosphate hydrolases"/>
    <property type="match status" value="1"/>
</dbReference>
<evidence type="ECO:0000256" key="2">
    <source>
        <dbReference type="ARBA" id="ARBA00009441"/>
    </source>
</evidence>
<dbReference type="Proteomes" id="UP000032431">
    <property type="component" value="Chromosome I"/>
</dbReference>
<dbReference type="NCBIfam" id="NF008121">
    <property type="entry name" value="PRK10869.1"/>
    <property type="match status" value="1"/>
</dbReference>
<dbReference type="InterPro" id="IPR004604">
    <property type="entry name" value="DNA_recomb/repair_RecN"/>
</dbReference>
<dbReference type="Pfam" id="PF02463">
    <property type="entry name" value="SMC_N"/>
    <property type="match status" value="1"/>
</dbReference>
<keyword evidence="5 9" id="KW-0227">DNA damage</keyword>
<dbReference type="CDD" id="cd03241">
    <property type="entry name" value="ABC_RecN"/>
    <property type="match status" value="2"/>
</dbReference>
<evidence type="ECO:0000256" key="3">
    <source>
        <dbReference type="ARBA" id="ARBA00021315"/>
    </source>
</evidence>
<dbReference type="STRING" id="29343.CCDG5_1060"/>
<dbReference type="Gene3D" id="3.40.50.300">
    <property type="entry name" value="P-loop containing nucleotide triphosphate hydrolases"/>
    <property type="match status" value="2"/>
</dbReference>
<keyword evidence="4" id="KW-0547">Nucleotide-binding</keyword>
<dbReference type="GO" id="GO:0006310">
    <property type="term" value="P:DNA recombination"/>
    <property type="evidence" value="ECO:0007669"/>
    <property type="project" value="InterPro"/>
</dbReference>
<feature type="domain" description="RecF/RecN/SMC N-terminal" evidence="11">
    <location>
        <begin position="1"/>
        <end position="507"/>
    </location>
</feature>
<comment type="similarity">
    <text evidence="2 9">Belongs to the RecN family.</text>
</comment>
<name>A0A078KNR3_9FIRM</name>
<dbReference type="GO" id="GO:0006281">
    <property type="term" value="P:DNA repair"/>
    <property type="evidence" value="ECO:0007669"/>
    <property type="project" value="UniProtKB-KW"/>
</dbReference>
<evidence type="ECO:0000256" key="4">
    <source>
        <dbReference type="ARBA" id="ARBA00022741"/>
    </source>
</evidence>
<sequence>MLSRLHIENIAVIKNADLDLTKGFNVLTGETGAGKSILIDSINLVLGERVSKDIIRSDSKTAHVSALFTDVSEKALQTLKEFGYDCDDDILIQRDISVDGKGSCRISGRPATVSMVREIGRILVNIHGQHDNQTLLSPEKHITYLDSFASVGDLLEEYKQAYSQMKQIKAELSKIQTNDALKERRIDLLKYQIEEIESANLKKDEEEELKARKLRIVNAEKIASSVGGAYEALCGSDDKPGAQELLSEADSELDNIVDVLPEIKELSQRIKNLTYELEDCTAELRDFVSQEEYDPQEIEYIEERLDTIYRLKRKYGNSIEEIFEFLEKAKSELESIETADERAEILTKELTQAEKKVYSLAEKLSERRKAAARELSERIIKELNFLDMPQVKFSVRIDRLKEPSQNGLDDVEFLISSNPGSPARPLSKIASGGEISRVMLAIKAVLANSDGIDTLIFDEIDTGVSGHAAQKIGNKLKQLSQDCQVICVTHLAQIAAQADRHILIEKQVTDNNTYTHLKTLDYDGRKQELARIIGTKVTEKTLQTADEMLSISGISKVP</sequence>